<evidence type="ECO:0000256" key="2">
    <source>
        <dbReference type="ARBA" id="ARBA00023015"/>
    </source>
</evidence>
<dbReference type="NCBIfam" id="TIGR02937">
    <property type="entry name" value="sigma70-ECF"/>
    <property type="match status" value="1"/>
</dbReference>
<comment type="similarity">
    <text evidence="1">Belongs to the sigma-70 factor family. ECF subfamily.</text>
</comment>
<dbReference type="InterPro" id="IPR036388">
    <property type="entry name" value="WH-like_DNA-bd_sf"/>
</dbReference>
<reference evidence="8" key="1">
    <citation type="submission" date="2022-09" db="EMBL/GenBank/DDBJ databases">
        <title>Culturomic study of gut microbiota in children with autism spectrum disorder.</title>
        <authorList>
            <person name="Efimov B.A."/>
            <person name="Chaplin A.V."/>
            <person name="Sokolova S.R."/>
            <person name="Pikina A.P."/>
            <person name="Korzhanova M."/>
            <person name="Belova V."/>
            <person name="Korostin D."/>
        </authorList>
    </citation>
    <scope>NUCLEOTIDE SEQUENCE</scope>
    <source>
        <strain evidence="8">ASD5510</strain>
    </source>
</reference>
<dbReference type="SUPFAM" id="SSF88659">
    <property type="entry name" value="Sigma3 and sigma4 domains of RNA polymerase sigma factors"/>
    <property type="match status" value="1"/>
</dbReference>
<feature type="domain" description="RNA polymerase sigma factor 70 region 4 type 2" evidence="7">
    <location>
        <begin position="106"/>
        <end position="158"/>
    </location>
</feature>
<dbReference type="InterPro" id="IPR013325">
    <property type="entry name" value="RNA_pol_sigma_r2"/>
</dbReference>
<dbReference type="Gene3D" id="1.10.10.10">
    <property type="entry name" value="Winged helix-like DNA-binding domain superfamily/Winged helix DNA-binding domain"/>
    <property type="match status" value="1"/>
</dbReference>
<dbReference type="SUPFAM" id="SSF88946">
    <property type="entry name" value="Sigma2 domain of RNA polymerase sigma factors"/>
    <property type="match status" value="1"/>
</dbReference>
<gene>
    <name evidence="8" type="ORF">OBO34_14900</name>
</gene>
<feature type="domain" description="RNA polymerase sigma-70 region 2" evidence="6">
    <location>
        <begin position="7"/>
        <end position="74"/>
    </location>
</feature>
<comment type="caution">
    <text evidence="8">The sequence shown here is derived from an EMBL/GenBank/DDBJ whole genome shotgun (WGS) entry which is preliminary data.</text>
</comment>
<keyword evidence="3" id="KW-0731">Sigma factor</keyword>
<dbReference type="Pfam" id="PF04542">
    <property type="entry name" value="Sigma70_r2"/>
    <property type="match status" value="1"/>
</dbReference>
<evidence type="ECO:0000256" key="3">
    <source>
        <dbReference type="ARBA" id="ARBA00023082"/>
    </source>
</evidence>
<dbReference type="Pfam" id="PF08281">
    <property type="entry name" value="Sigma70_r4_2"/>
    <property type="match status" value="1"/>
</dbReference>
<dbReference type="InterPro" id="IPR007627">
    <property type="entry name" value="RNA_pol_sigma70_r2"/>
</dbReference>
<evidence type="ECO:0000256" key="4">
    <source>
        <dbReference type="ARBA" id="ARBA00023125"/>
    </source>
</evidence>
<dbReference type="PANTHER" id="PTHR43133:SF8">
    <property type="entry name" value="RNA POLYMERASE SIGMA FACTOR HI_1459-RELATED"/>
    <property type="match status" value="1"/>
</dbReference>
<dbReference type="GO" id="GO:0006352">
    <property type="term" value="P:DNA-templated transcription initiation"/>
    <property type="evidence" value="ECO:0007669"/>
    <property type="project" value="InterPro"/>
</dbReference>
<name>A0A9J6QQW9_9FIRM</name>
<evidence type="ECO:0000256" key="1">
    <source>
        <dbReference type="ARBA" id="ARBA00010641"/>
    </source>
</evidence>
<sequence length="165" mass="19226">MKGFDQIYTTYYSALYGFLLRLTGSDPLLAEELTQETFYQAFISIHRYNGKCKFFTWLCQIAKNSYFKYLKKHKEVSVDFSRLGEELVYDRAANTEQLCEARLMKEELRSAVEGLKKQQKDVIILRIYFELSFKEISRTLGITEGSAKVTYHRGKAALQKKLTKG</sequence>
<dbReference type="Proteomes" id="UP001065549">
    <property type="component" value="Unassembled WGS sequence"/>
</dbReference>
<evidence type="ECO:0000259" key="7">
    <source>
        <dbReference type="Pfam" id="PF08281"/>
    </source>
</evidence>
<dbReference type="CDD" id="cd06171">
    <property type="entry name" value="Sigma70_r4"/>
    <property type="match status" value="1"/>
</dbReference>
<dbReference type="InterPro" id="IPR013249">
    <property type="entry name" value="RNA_pol_sigma70_r4_t2"/>
</dbReference>
<keyword evidence="9" id="KW-1185">Reference proteome</keyword>
<keyword evidence="5" id="KW-0804">Transcription</keyword>
<dbReference type="PANTHER" id="PTHR43133">
    <property type="entry name" value="RNA POLYMERASE ECF-TYPE SIGMA FACTO"/>
    <property type="match status" value="1"/>
</dbReference>
<keyword evidence="2" id="KW-0805">Transcription regulation</keyword>
<evidence type="ECO:0000256" key="5">
    <source>
        <dbReference type="ARBA" id="ARBA00023163"/>
    </source>
</evidence>
<dbReference type="GO" id="GO:0016987">
    <property type="term" value="F:sigma factor activity"/>
    <property type="evidence" value="ECO:0007669"/>
    <property type="project" value="UniProtKB-KW"/>
</dbReference>
<dbReference type="InterPro" id="IPR014284">
    <property type="entry name" value="RNA_pol_sigma-70_dom"/>
</dbReference>
<dbReference type="InterPro" id="IPR013324">
    <property type="entry name" value="RNA_pol_sigma_r3/r4-like"/>
</dbReference>
<dbReference type="GO" id="GO:0003677">
    <property type="term" value="F:DNA binding"/>
    <property type="evidence" value="ECO:0007669"/>
    <property type="project" value="UniProtKB-KW"/>
</dbReference>
<dbReference type="AlphaFoldDB" id="A0A9J6QQW9"/>
<keyword evidence="4" id="KW-0238">DNA-binding</keyword>
<dbReference type="InterPro" id="IPR039425">
    <property type="entry name" value="RNA_pol_sigma-70-like"/>
</dbReference>
<proteinExistence type="inferred from homology"/>
<dbReference type="RefSeq" id="WP_148397629.1">
    <property type="nucleotide sequence ID" value="NZ_JAJAGH010000009.1"/>
</dbReference>
<dbReference type="EMBL" id="JAOSHN010000006">
    <property type="protein sequence ID" value="MCU7379633.1"/>
    <property type="molecule type" value="Genomic_DNA"/>
</dbReference>
<dbReference type="Gene3D" id="1.10.1740.10">
    <property type="match status" value="1"/>
</dbReference>
<evidence type="ECO:0000313" key="8">
    <source>
        <dbReference type="EMBL" id="MCU7379633.1"/>
    </source>
</evidence>
<accession>A0A9J6QQW9</accession>
<evidence type="ECO:0000259" key="6">
    <source>
        <dbReference type="Pfam" id="PF04542"/>
    </source>
</evidence>
<protein>
    <submittedName>
        <fullName evidence="8">Sigma-70 family RNA polymerase sigma factor</fullName>
    </submittedName>
</protein>
<evidence type="ECO:0000313" key="9">
    <source>
        <dbReference type="Proteomes" id="UP001065549"/>
    </source>
</evidence>
<organism evidence="8 9">
    <name type="scientific">Hominibacterium faecale</name>
    <dbReference type="NCBI Taxonomy" id="2839743"/>
    <lineage>
        <taxon>Bacteria</taxon>
        <taxon>Bacillati</taxon>
        <taxon>Bacillota</taxon>
        <taxon>Clostridia</taxon>
        <taxon>Peptostreptococcales</taxon>
        <taxon>Anaerovoracaceae</taxon>
        <taxon>Hominibacterium</taxon>
    </lineage>
</organism>